<keyword evidence="3" id="KW-0309">Germination</keyword>
<evidence type="ECO:0000256" key="6">
    <source>
        <dbReference type="ARBA" id="ARBA00023139"/>
    </source>
</evidence>
<evidence type="ECO:0000259" key="8">
    <source>
        <dbReference type="Pfam" id="PF05504"/>
    </source>
</evidence>
<evidence type="ECO:0000256" key="4">
    <source>
        <dbReference type="ARBA" id="ARBA00022729"/>
    </source>
</evidence>
<dbReference type="Proteomes" id="UP000092578">
    <property type="component" value="Unassembled WGS sequence"/>
</dbReference>
<proteinExistence type="inferred from homology"/>
<dbReference type="GO" id="GO:0016020">
    <property type="term" value="C:membrane"/>
    <property type="evidence" value="ECO:0007669"/>
    <property type="project" value="UniProtKB-SubCell"/>
</dbReference>
<dbReference type="GO" id="GO:0009847">
    <property type="term" value="P:spore germination"/>
    <property type="evidence" value="ECO:0007669"/>
    <property type="project" value="InterPro"/>
</dbReference>
<keyword evidence="11" id="KW-1185">Reference proteome</keyword>
<evidence type="ECO:0000256" key="3">
    <source>
        <dbReference type="ARBA" id="ARBA00022544"/>
    </source>
</evidence>
<evidence type="ECO:0000313" key="10">
    <source>
        <dbReference type="EMBL" id="OCA81245.1"/>
    </source>
</evidence>
<name>A0A1B9ABM2_9BACI</name>
<dbReference type="NCBIfam" id="TIGR02887">
    <property type="entry name" value="spore_ger_x_C"/>
    <property type="match status" value="1"/>
</dbReference>
<evidence type="ECO:0000313" key="11">
    <source>
        <dbReference type="Proteomes" id="UP000092578"/>
    </source>
</evidence>
<sequence length="369" mass="41936">MNRKILFLVVVVLTSMTLISGCGFKDIDKRGFVVAVGVDGTKNKKKPYRLTLKLAVPTGTFKQSPKPTYAYLSIESATLAEGIRILKTHTDKELDFAHAKVIVLGESILERDMKETFDIFLRRRDFQGIAWIAVGEPSAEGILKTNPTTDLPGSNALFNIFSNEGTESAYIVTTYLYDFSRRLFEAGLDPILPIIRTTEKTNEYRTNQAIVFKDDKKQLKLNTEDTKFYNILSENETKADIEVSKKELLFAIAANNIKVNYKILTPANKQPVLKMNIDIQGIVEESTERVTPEKLKDYSRDASEVAQKRFTHFLKLLQENEVDPLGFGLRYKATRLHNRDTEAEWQRIYPQLKFDVNAKVKVKSPGVIE</sequence>
<keyword evidence="7" id="KW-0449">Lipoprotein</keyword>
<keyword evidence="6" id="KW-0564">Palmitate</keyword>
<protein>
    <submittedName>
        <fullName evidence="10">Uncharacterized protein</fullName>
    </submittedName>
</protein>
<feature type="domain" description="Spore germination GerAC-like C-terminal" evidence="8">
    <location>
        <begin position="208"/>
        <end position="366"/>
    </location>
</feature>
<dbReference type="PROSITE" id="PS51257">
    <property type="entry name" value="PROKAR_LIPOPROTEIN"/>
    <property type="match status" value="1"/>
</dbReference>
<evidence type="ECO:0000259" key="9">
    <source>
        <dbReference type="Pfam" id="PF25198"/>
    </source>
</evidence>
<dbReference type="Pfam" id="PF25198">
    <property type="entry name" value="Spore_GerAC_N"/>
    <property type="match status" value="1"/>
</dbReference>
<keyword evidence="5" id="KW-0472">Membrane</keyword>
<comment type="subcellular location">
    <subcellularLocation>
        <location evidence="1">Membrane</location>
        <topology evidence="1">Lipid-anchor</topology>
    </subcellularLocation>
</comment>
<dbReference type="InterPro" id="IPR008844">
    <property type="entry name" value="Spore_GerAC-like"/>
</dbReference>
<dbReference type="InterPro" id="IPR046953">
    <property type="entry name" value="Spore_GerAC-like_C"/>
</dbReference>
<feature type="domain" description="Spore germination protein N-terminal" evidence="9">
    <location>
        <begin position="25"/>
        <end position="196"/>
    </location>
</feature>
<dbReference type="RefSeq" id="WP_065412069.1">
    <property type="nucleotide sequence ID" value="NZ_MAYT01000031.1"/>
</dbReference>
<dbReference type="InterPro" id="IPR038501">
    <property type="entry name" value="Spore_GerAC_C_sf"/>
</dbReference>
<dbReference type="InterPro" id="IPR057336">
    <property type="entry name" value="GerAC_N"/>
</dbReference>
<evidence type="ECO:0000256" key="2">
    <source>
        <dbReference type="ARBA" id="ARBA00007886"/>
    </source>
</evidence>
<comment type="caution">
    <text evidence="10">The sequence shown here is derived from an EMBL/GenBank/DDBJ whole genome shotgun (WGS) entry which is preliminary data.</text>
</comment>
<evidence type="ECO:0000256" key="5">
    <source>
        <dbReference type="ARBA" id="ARBA00023136"/>
    </source>
</evidence>
<dbReference type="AlphaFoldDB" id="A0A1B9ABM2"/>
<dbReference type="PANTHER" id="PTHR35789">
    <property type="entry name" value="SPORE GERMINATION PROTEIN B3"/>
    <property type="match status" value="1"/>
</dbReference>
<dbReference type="Gene3D" id="3.30.300.210">
    <property type="entry name" value="Nutrient germinant receptor protein C, domain 3"/>
    <property type="match status" value="1"/>
</dbReference>
<dbReference type="PANTHER" id="PTHR35789:SF1">
    <property type="entry name" value="SPORE GERMINATION PROTEIN B3"/>
    <property type="match status" value="1"/>
</dbReference>
<evidence type="ECO:0000256" key="1">
    <source>
        <dbReference type="ARBA" id="ARBA00004635"/>
    </source>
</evidence>
<accession>A0A1B9ABM2</accession>
<dbReference type="Pfam" id="PF05504">
    <property type="entry name" value="Spore_GerAC"/>
    <property type="match status" value="1"/>
</dbReference>
<organism evidence="10 11">
    <name type="scientific">Pseudobacillus wudalianchiensis</name>
    <dbReference type="NCBI Taxonomy" id="1743143"/>
    <lineage>
        <taxon>Bacteria</taxon>
        <taxon>Bacillati</taxon>
        <taxon>Bacillota</taxon>
        <taxon>Bacilli</taxon>
        <taxon>Bacillales</taxon>
        <taxon>Bacillaceae</taxon>
        <taxon>Pseudobacillus</taxon>
    </lineage>
</organism>
<comment type="similarity">
    <text evidence="2">Belongs to the GerABKC lipoprotein family.</text>
</comment>
<evidence type="ECO:0000256" key="7">
    <source>
        <dbReference type="ARBA" id="ARBA00023288"/>
    </source>
</evidence>
<keyword evidence="4" id="KW-0732">Signal</keyword>
<dbReference type="EMBL" id="MAYT01000031">
    <property type="protein sequence ID" value="OCA81245.1"/>
    <property type="molecule type" value="Genomic_DNA"/>
</dbReference>
<reference evidence="11" key="1">
    <citation type="submission" date="2016-05" db="EMBL/GenBank/DDBJ databases">
        <authorList>
            <person name="Liu B."/>
            <person name="Wang J."/>
            <person name="Zhu Y."/>
            <person name="Liu G."/>
            <person name="Chen Q."/>
            <person name="Chen Z."/>
            <person name="Lan J."/>
            <person name="Che J."/>
            <person name="Ge C."/>
            <person name="Shi H."/>
            <person name="Pan Z."/>
            <person name="Liu X."/>
        </authorList>
    </citation>
    <scope>NUCLEOTIDE SEQUENCE [LARGE SCALE GENOMIC DNA]</scope>
    <source>
        <strain evidence="11">FJAT-27215</strain>
    </source>
</reference>
<gene>
    <name evidence="10" type="ORF">A8F95_15895</name>
</gene>